<accession>A0ABU6SU70</accession>
<reference evidence="1 2" key="1">
    <citation type="journal article" date="2023" name="Plants (Basel)">
        <title>Bridging the Gap: Combining Genomics and Transcriptomics Approaches to Understand Stylosanthes scabra, an Orphan Legume from the Brazilian Caatinga.</title>
        <authorList>
            <person name="Ferreira-Neto J.R.C."/>
            <person name="da Silva M.D."/>
            <person name="Binneck E."/>
            <person name="de Melo N.F."/>
            <person name="da Silva R.H."/>
            <person name="de Melo A.L.T.M."/>
            <person name="Pandolfi V."/>
            <person name="Bustamante F.O."/>
            <person name="Brasileiro-Vidal A.C."/>
            <person name="Benko-Iseppon A.M."/>
        </authorList>
    </citation>
    <scope>NUCLEOTIDE SEQUENCE [LARGE SCALE GENOMIC DNA]</scope>
    <source>
        <tissue evidence="1">Leaves</tissue>
    </source>
</reference>
<dbReference type="EMBL" id="JASCZI010062059">
    <property type="protein sequence ID" value="MED6140001.1"/>
    <property type="molecule type" value="Genomic_DNA"/>
</dbReference>
<dbReference type="Proteomes" id="UP001341840">
    <property type="component" value="Unassembled WGS sequence"/>
</dbReference>
<evidence type="ECO:0000313" key="2">
    <source>
        <dbReference type="Proteomes" id="UP001341840"/>
    </source>
</evidence>
<organism evidence="1 2">
    <name type="scientific">Stylosanthes scabra</name>
    <dbReference type="NCBI Taxonomy" id="79078"/>
    <lineage>
        <taxon>Eukaryota</taxon>
        <taxon>Viridiplantae</taxon>
        <taxon>Streptophyta</taxon>
        <taxon>Embryophyta</taxon>
        <taxon>Tracheophyta</taxon>
        <taxon>Spermatophyta</taxon>
        <taxon>Magnoliopsida</taxon>
        <taxon>eudicotyledons</taxon>
        <taxon>Gunneridae</taxon>
        <taxon>Pentapetalae</taxon>
        <taxon>rosids</taxon>
        <taxon>fabids</taxon>
        <taxon>Fabales</taxon>
        <taxon>Fabaceae</taxon>
        <taxon>Papilionoideae</taxon>
        <taxon>50 kb inversion clade</taxon>
        <taxon>dalbergioids sensu lato</taxon>
        <taxon>Dalbergieae</taxon>
        <taxon>Pterocarpus clade</taxon>
        <taxon>Stylosanthes</taxon>
    </lineage>
</organism>
<protein>
    <submittedName>
        <fullName evidence="1">Uncharacterized protein</fullName>
    </submittedName>
</protein>
<proteinExistence type="predicted"/>
<keyword evidence="2" id="KW-1185">Reference proteome</keyword>
<sequence>MEDELWKKAPGVTVGRRRRRDELCEICCLRGWRREGAIRRGRTAAACLEQRRENREAHRIALVAGDRGVAVRSDEGGQYGNFLNLKERIRKGM</sequence>
<evidence type="ECO:0000313" key="1">
    <source>
        <dbReference type="EMBL" id="MED6140001.1"/>
    </source>
</evidence>
<gene>
    <name evidence="1" type="ORF">PIB30_089021</name>
</gene>
<comment type="caution">
    <text evidence="1">The sequence shown here is derived from an EMBL/GenBank/DDBJ whole genome shotgun (WGS) entry which is preliminary data.</text>
</comment>
<name>A0ABU6SU70_9FABA</name>